<evidence type="ECO:0000256" key="5">
    <source>
        <dbReference type="ARBA" id="ARBA00023125"/>
    </source>
</evidence>
<dbReference type="GO" id="GO:0000976">
    <property type="term" value="F:transcription cis-regulatory region binding"/>
    <property type="evidence" value="ECO:0007669"/>
    <property type="project" value="TreeGrafter"/>
</dbReference>
<feature type="binding site" evidence="7">
    <location>
        <position position="84"/>
    </location>
    <ligand>
        <name>Zn(2+)</name>
        <dbReference type="ChEBI" id="CHEBI:29105"/>
    </ligand>
</feature>
<dbReference type="PANTHER" id="PTHR33202:SF19">
    <property type="entry name" value="FERRIC UPTAKE REGULATION PROTEIN"/>
    <property type="match status" value="1"/>
</dbReference>
<evidence type="ECO:0000256" key="6">
    <source>
        <dbReference type="ARBA" id="ARBA00023163"/>
    </source>
</evidence>
<evidence type="ECO:0000256" key="1">
    <source>
        <dbReference type="ARBA" id="ARBA00007957"/>
    </source>
</evidence>
<evidence type="ECO:0000256" key="3">
    <source>
        <dbReference type="ARBA" id="ARBA00022833"/>
    </source>
</evidence>
<keyword evidence="8" id="KW-0408">Iron</keyword>
<comment type="cofactor">
    <cofactor evidence="7">
        <name>Zn(2+)</name>
        <dbReference type="ChEBI" id="CHEBI:29105"/>
    </cofactor>
    <text evidence="7">Binds 1 zinc ion per subunit.</text>
</comment>
<feature type="binding site" evidence="7">
    <location>
        <position position="81"/>
    </location>
    <ligand>
        <name>Zn(2+)</name>
        <dbReference type="ChEBI" id="CHEBI:29105"/>
    </ligand>
</feature>
<dbReference type="InterPro" id="IPR036390">
    <property type="entry name" value="WH_DNA-bd_sf"/>
</dbReference>
<dbReference type="Pfam" id="PF01475">
    <property type="entry name" value="FUR"/>
    <property type="match status" value="1"/>
</dbReference>
<dbReference type="Gene3D" id="1.10.10.10">
    <property type="entry name" value="Winged helix-like DNA-binding domain superfamily/Winged helix DNA-binding domain"/>
    <property type="match status" value="1"/>
</dbReference>
<organism evidence="9">
    <name type="scientific">Desertifilum tharense IPPAS B-1220</name>
    <dbReference type="NCBI Taxonomy" id="1781255"/>
    <lineage>
        <taxon>Bacteria</taxon>
        <taxon>Bacillati</taxon>
        <taxon>Cyanobacteriota</taxon>
        <taxon>Cyanophyceae</taxon>
        <taxon>Desertifilales</taxon>
        <taxon>Desertifilaceae</taxon>
        <taxon>Desertifilum</taxon>
    </lineage>
</organism>
<dbReference type="CDD" id="cd07153">
    <property type="entry name" value="Fur_like"/>
    <property type="match status" value="1"/>
</dbReference>
<dbReference type="RefSeq" id="WP_069968517.1">
    <property type="nucleotide sequence ID" value="NZ_CM124774.1"/>
</dbReference>
<comment type="caution">
    <text evidence="9">The sequence shown here is derived from an EMBL/GenBank/DDBJ whole genome shotgun (WGS) entry which is preliminary data.</text>
</comment>
<name>A0A1E5QH43_9CYAN</name>
<gene>
    <name evidence="9" type="ORF">BH720_17575</name>
</gene>
<dbReference type="InterPro" id="IPR036388">
    <property type="entry name" value="WH-like_DNA-bd_sf"/>
</dbReference>
<dbReference type="STRING" id="1781255.BH720_17575"/>
<dbReference type="AlphaFoldDB" id="A0A1E5QH43"/>
<sequence length="132" mass="15392">MNAKHTRSQERILKLLKSLNRSLSAQDIYVELRNRNQTIGLATVYRSLEALKQEGSLQVRTLPNGESLYSSMQQDQHHLTCLRCGDSILIDECPVHQLERDLQRSHQFKIYYHTLEFFGLCTQCQLKTEVEI</sequence>
<evidence type="ECO:0000313" key="9">
    <source>
        <dbReference type="EMBL" id="OEJ73907.1"/>
    </source>
</evidence>
<dbReference type="GO" id="GO:0045892">
    <property type="term" value="P:negative regulation of DNA-templated transcription"/>
    <property type="evidence" value="ECO:0007669"/>
    <property type="project" value="TreeGrafter"/>
</dbReference>
<dbReference type="SUPFAM" id="SSF46785">
    <property type="entry name" value="Winged helix' DNA-binding domain"/>
    <property type="match status" value="1"/>
</dbReference>
<keyword evidence="5" id="KW-0238">DNA-binding</keyword>
<dbReference type="PANTHER" id="PTHR33202">
    <property type="entry name" value="ZINC UPTAKE REGULATION PROTEIN"/>
    <property type="match status" value="1"/>
</dbReference>
<evidence type="ECO:0000256" key="8">
    <source>
        <dbReference type="PIRSR" id="PIRSR602481-2"/>
    </source>
</evidence>
<keyword evidence="3 7" id="KW-0862">Zinc</keyword>
<keyword evidence="2" id="KW-0678">Repressor</keyword>
<evidence type="ECO:0000256" key="7">
    <source>
        <dbReference type="PIRSR" id="PIRSR602481-1"/>
    </source>
</evidence>
<dbReference type="Gene3D" id="3.30.1490.190">
    <property type="match status" value="1"/>
</dbReference>
<dbReference type="GO" id="GO:0003700">
    <property type="term" value="F:DNA-binding transcription factor activity"/>
    <property type="evidence" value="ECO:0007669"/>
    <property type="project" value="InterPro"/>
</dbReference>
<protein>
    <submittedName>
        <fullName evidence="9">Transcriptional repressor</fullName>
    </submittedName>
</protein>
<dbReference type="EMBL" id="MJGC01000077">
    <property type="protein sequence ID" value="OEJ73907.1"/>
    <property type="molecule type" value="Genomic_DNA"/>
</dbReference>
<accession>A0A1E5QH43</accession>
<keyword evidence="7" id="KW-0479">Metal-binding</keyword>
<evidence type="ECO:0000256" key="4">
    <source>
        <dbReference type="ARBA" id="ARBA00023015"/>
    </source>
</evidence>
<dbReference type="GO" id="GO:1900376">
    <property type="term" value="P:regulation of secondary metabolite biosynthetic process"/>
    <property type="evidence" value="ECO:0007669"/>
    <property type="project" value="TreeGrafter"/>
</dbReference>
<proteinExistence type="inferred from homology"/>
<reference evidence="9" key="1">
    <citation type="submission" date="2016-09" db="EMBL/GenBank/DDBJ databases">
        <title>Draft genome of thermotolerant cyanobacterium Desertifilum sp. strain IPPAS B-1220.</title>
        <authorList>
            <person name="Sinetova M.A."/>
            <person name="Bolakhan K."/>
            <person name="Zayadan B.K."/>
            <person name="Mironov K.S."/>
            <person name="Ustinova V."/>
            <person name="Kupriyanova E.V."/>
            <person name="Sidorov R.A."/>
            <person name="Skrypnik A.N."/>
            <person name="Gogoleva N.E."/>
            <person name="Gogolev Y.V."/>
            <person name="Los D.A."/>
        </authorList>
    </citation>
    <scope>NUCLEOTIDE SEQUENCE [LARGE SCALE GENOMIC DNA]</scope>
    <source>
        <strain evidence="9">IPPAS B-1220</strain>
    </source>
</reference>
<dbReference type="InterPro" id="IPR043135">
    <property type="entry name" value="Fur_C"/>
</dbReference>
<comment type="similarity">
    <text evidence="1">Belongs to the Fur family.</text>
</comment>
<dbReference type="FunFam" id="1.10.10.10:FF:000459">
    <property type="entry name" value="Ferric uptake regulation protein"/>
    <property type="match status" value="1"/>
</dbReference>
<feature type="binding site" evidence="8">
    <location>
        <position position="113"/>
    </location>
    <ligand>
        <name>Fe cation</name>
        <dbReference type="ChEBI" id="CHEBI:24875"/>
    </ligand>
</feature>
<dbReference type="OrthoDB" id="8659436at2"/>
<dbReference type="InterPro" id="IPR002481">
    <property type="entry name" value="FUR"/>
</dbReference>
<comment type="cofactor">
    <cofactor evidence="8">
        <name>Mn(2+)</name>
        <dbReference type="ChEBI" id="CHEBI:29035"/>
    </cofactor>
    <cofactor evidence="8">
        <name>Fe(2+)</name>
        <dbReference type="ChEBI" id="CHEBI:29033"/>
    </cofactor>
    <text evidence="8">Binds 1 Mn(2+) or Fe(2+) ion per subunit.</text>
</comment>
<feature type="binding site" evidence="7">
    <location>
        <position position="121"/>
    </location>
    <ligand>
        <name>Zn(2+)</name>
        <dbReference type="ChEBI" id="CHEBI:29105"/>
    </ligand>
</feature>
<keyword evidence="6" id="KW-0804">Transcription</keyword>
<dbReference type="GO" id="GO:0008270">
    <property type="term" value="F:zinc ion binding"/>
    <property type="evidence" value="ECO:0007669"/>
    <property type="project" value="TreeGrafter"/>
</dbReference>
<feature type="binding site" evidence="7">
    <location>
        <position position="124"/>
    </location>
    <ligand>
        <name>Zn(2+)</name>
        <dbReference type="ChEBI" id="CHEBI:29105"/>
    </ligand>
</feature>
<keyword evidence="4" id="KW-0805">Transcription regulation</keyword>
<evidence type="ECO:0000256" key="2">
    <source>
        <dbReference type="ARBA" id="ARBA00022491"/>
    </source>
</evidence>